<keyword evidence="2" id="KW-1185">Reference proteome</keyword>
<organism evidence="1 2">
    <name type="scientific">Melia azedarach</name>
    <name type="common">Chinaberry tree</name>
    <dbReference type="NCBI Taxonomy" id="155640"/>
    <lineage>
        <taxon>Eukaryota</taxon>
        <taxon>Viridiplantae</taxon>
        <taxon>Streptophyta</taxon>
        <taxon>Embryophyta</taxon>
        <taxon>Tracheophyta</taxon>
        <taxon>Spermatophyta</taxon>
        <taxon>Magnoliopsida</taxon>
        <taxon>eudicotyledons</taxon>
        <taxon>Gunneridae</taxon>
        <taxon>Pentapetalae</taxon>
        <taxon>rosids</taxon>
        <taxon>malvids</taxon>
        <taxon>Sapindales</taxon>
        <taxon>Meliaceae</taxon>
        <taxon>Melia</taxon>
    </lineage>
</organism>
<evidence type="ECO:0000313" key="2">
    <source>
        <dbReference type="Proteomes" id="UP001164539"/>
    </source>
</evidence>
<dbReference type="EMBL" id="CM051407">
    <property type="protein sequence ID" value="KAJ4701283.1"/>
    <property type="molecule type" value="Genomic_DNA"/>
</dbReference>
<accession>A0ACC1WQH5</accession>
<evidence type="ECO:0000313" key="1">
    <source>
        <dbReference type="EMBL" id="KAJ4701283.1"/>
    </source>
</evidence>
<sequence length="530" mass="59231">MVNRLLVLLLFCYFLVDGSVEATFSSKLVHRYSEEAKERWVLKSGNVSVVDLWPKKDSVEYLELLLSNDWKRHRMRVESRNNKSEYQLLFPSQGSQTHFFGNQFYWLHYTWIDIGTPNVSFLVALDAGSNLLWVPCKCIQCAPLSASYYTSLDRNLSEYDPSLSSSSKNVSCSHRLCKSRLNCKTWKDPCPYIAEYSSEDTTSSGYLVEDILHLASSSKHAPQNSVQASVIIGKQEVIWMEQPLTGLMGLGLGDISVPSFLAKSGLIQNSFSICFDENDSGRIFFGDQGPASQQSTPFLPIGEKYDTYFVEVESYCVGSTCLQQSGFQALVDSGASFTYLPNDIYDKVVLKFDKLVKAERISLQGNSWKYCYNASSKEILNIPDMKLIFTTNQSFVVHNHIYSFPESEGFTVFCLTIMAADGDYGIIGQNFMMGHHMVFDRENLKLGWSHSKCDDGSDKTHVHAAPPPGGGSPNSLPTNQQSTTNSHAVAPATAKRTSSKSSASEALELHIFLHLISFVAPLHVFLFSFI</sequence>
<comment type="caution">
    <text evidence="1">The sequence shown here is derived from an EMBL/GenBank/DDBJ whole genome shotgun (WGS) entry which is preliminary data.</text>
</comment>
<proteinExistence type="predicted"/>
<dbReference type="Proteomes" id="UP001164539">
    <property type="component" value="Chromosome 14"/>
</dbReference>
<gene>
    <name evidence="1" type="ORF">OWV82_024548</name>
</gene>
<protein>
    <submittedName>
        <fullName evidence="1">Aspartic proteinase-like protein 1</fullName>
    </submittedName>
</protein>
<reference evidence="1 2" key="1">
    <citation type="journal article" date="2023" name="Science">
        <title>Complex scaffold remodeling in plant triterpene biosynthesis.</title>
        <authorList>
            <person name="De La Pena R."/>
            <person name="Hodgson H."/>
            <person name="Liu J.C."/>
            <person name="Stephenson M.J."/>
            <person name="Martin A.C."/>
            <person name="Owen C."/>
            <person name="Harkess A."/>
            <person name="Leebens-Mack J."/>
            <person name="Jimenez L.E."/>
            <person name="Osbourn A."/>
            <person name="Sattely E.S."/>
        </authorList>
    </citation>
    <scope>NUCLEOTIDE SEQUENCE [LARGE SCALE GENOMIC DNA]</scope>
    <source>
        <strain evidence="2">cv. JPN11</strain>
        <tissue evidence="1">Leaf</tissue>
    </source>
</reference>
<name>A0ACC1WQH5_MELAZ</name>